<dbReference type="InterPro" id="IPR006668">
    <property type="entry name" value="Mg_transptr_MgtE_intracell_dom"/>
</dbReference>
<dbReference type="CDD" id="cd04606">
    <property type="entry name" value="CBS_pair_Mg_transporter"/>
    <property type="match status" value="1"/>
</dbReference>
<feature type="domain" description="CBS" evidence="10">
    <location>
        <begin position="206"/>
        <end position="262"/>
    </location>
</feature>
<proteinExistence type="inferred from homology"/>
<feature type="transmembrane region" description="Helical" evidence="9">
    <location>
        <begin position="389"/>
        <end position="413"/>
    </location>
</feature>
<dbReference type="GO" id="GO:0015095">
    <property type="term" value="F:magnesium ion transmembrane transporter activity"/>
    <property type="evidence" value="ECO:0007669"/>
    <property type="project" value="UniProtKB-UniRule"/>
</dbReference>
<comment type="caution">
    <text evidence="9">Lacks conserved residue(s) required for the propagation of feature annotation.</text>
</comment>
<dbReference type="Pfam" id="PF01769">
    <property type="entry name" value="MgtE"/>
    <property type="match status" value="1"/>
</dbReference>
<dbReference type="Pfam" id="PF03448">
    <property type="entry name" value="MgtE_N"/>
    <property type="match status" value="1"/>
</dbReference>
<evidence type="ECO:0000256" key="2">
    <source>
        <dbReference type="ARBA" id="ARBA00009749"/>
    </source>
</evidence>
<dbReference type="SUPFAM" id="SSF158791">
    <property type="entry name" value="MgtE N-terminal domain-like"/>
    <property type="match status" value="1"/>
</dbReference>
<evidence type="ECO:0000313" key="11">
    <source>
        <dbReference type="EMBL" id="OQA59062.1"/>
    </source>
</evidence>
<dbReference type="Proteomes" id="UP000485569">
    <property type="component" value="Unassembled WGS sequence"/>
</dbReference>
<evidence type="ECO:0000256" key="3">
    <source>
        <dbReference type="ARBA" id="ARBA00022448"/>
    </source>
</evidence>
<dbReference type="Gene3D" id="1.10.357.20">
    <property type="entry name" value="SLC41 divalent cation transporters, integral membrane domain"/>
    <property type="match status" value="1"/>
</dbReference>
<dbReference type="Gene3D" id="1.25.60.10">
    <property type="entry name" value="MgtE N-terminal domain-like"/>
    <property type="match status" value="1"/>
</dbReference>
<feature type="transmembrane region" description="Helical" evidence="9">
    <location>
        <begin position="290"/>
        <end position="307"/>
    </location>
</feature>
<dbReference type="PROSITE" id="PS51371">
    <property type="entry name" value="CBS"/>
    <property type="match status" value="1"/>
</dbReference>
<dbReference type="GO" id="GO:0005886">
    <property type="term" value="C:plasma membrane"/>
    <property type="evidence" value="ECO:0007669"/>
    <property type="project" value="UniProtKB-SubCell"/>
</dbReference>
<keyword evidence="8" id="KW-0129">CBS domain</keyword>
<organism evidence="11">
    <name type="scientific">Candidatus Atribacter allofermentans</name>
    <dbReference type="NCBI Taxonomy" id="1852833"/>
    <lineage>
        <taxon>Bacteria</taxon>
        <taxon>Pseudomonadati</taxon>
        <taxon>Atribacterota</taxon>
        <taxon>Atribacteria</taxon>
        <taxon>Atribacterales</taxon>
        <taxon>Atribacteraceae</taxon>
        <taxon>Atribacter</taxon>
    </lineage>
</organism>
<comment type="subcellular location">
    <subcellularLocation>
        <location evidence="9">Cell membrane</location>
        <topology evidence="9">Multi-pass membrane protein</topology>
    </subcellularLocation>
    <subcellularLocation>
        <location evidence="1">Membrane</location>
        <topology evidence="1">Multi-pass membrane protein</topology>
    </subcellularLocation>
</comment>
<dbReference type="AlphaFoldDB" id="A0A1V5SYL4"/>
<dbReference type="NCBIfam" id="TIGR00400">
    <property type="entry name" value="mgtE"/>
    <property type="match status" value="1"/>
</dbReference>
<sequence length="454" mass="51323">MPTGTMNEMEELQQRINELMEKKKFFEIKGLINDLHPADVAELMTFFDRDNQVVLFRLLKKDMAIGVFEQLDFEHQENLLNSFTDDKVSEILNVMSPDDRTELFDELPAKVVKKLLFLLNPDQRNMTSILLGYRENSAGRIMNPGYIDLKEHYTIDQALERIRKLTPPEDMIYTAYVTDYQRHLIGTVTLRDLVLSPPEKAVDDIMNTDIIFVKTDDDQELVARTIQKYDLLSIPVVDHEQRLVGVVTVDDAIDIIEEEATEDIHRLAAIQTTEDEYLHSSIMQKVRNRLFWLVALLLGGMVTSFVIQNQSALIQTVVSLSFFIPALIDTGGNVGSQSTTIIVRGIALNEVDSRNIFKIIITESLIGSLLGGLLGLVGFFRVVLLREPVIIGIIVGLAIWVVVFVSNLLGMILPLLLKKLKFDPALSATPVITTIVDIIGVFLYFQIARLFLGF</sequence>
<feature type="transmembrane region" description="Helical" evidence="9">
    <location>
        <begin position="425"/>
        <end position="447"/>
    </location>
</feature>
<evidence type="ECO:0000256" key="7">
    <source>
        <dbReference type="ARBA" id="ARBA00023136"/>
    </source>
</evidence>
<dbReference type="InterPro" id="IPR046342">
    <property type="entry name" value="CBS_dom_sf"/>
</dbReference>
<dbReference type="SUPFAM" id="SSF161093">
    <property type="entry name" value="MgtE membrane domain-like"/>
    <property type="match status" value="1"/>
</dbReference>
<keyword evidence="9" id="KW-0479">Metal-binding</keyword>
<comment type="function">
    <text evidence="9">Acts as a magnesium transporter.</text>
</comment>
<evidence type="ECO:0000256" key="9">
    <source>
        <dbReference type="RuleBase" id="RU362011"/>
    </source>
</evidence>
<dbReference type="Gene3D" id="3.10.580.10">
    <property type="entry name" value="CBS-domain"/>
    <property type="match status" value="1"/>
</dbReference>
<protein>
    <recommendedName>
        <fullName evidence="9">Magnesium transporter MgtE</fullName>
    </recommendedName>
</protein>
<keyword evidence="6 9" id="KW-1133">Transmembrane helix</keyword>
<keyword evidence="4 9" id="KW-0812">Transmembrane</keyword>
<evidence type="ECO:0000259" key="10">
    <source>
        <dbReference type="PROSITE" id="PS51371"/>
    </source>
</evidence>
<keyword evidence="7 9" id="KW-0472">Membrane</keyword>
<dbReference type="InterPro" id="IPR000644">
    <property type="entry name" value="CBS_dom"/>
</dbReference>
<reference evidence="11" key="1">
    <citation type="submission" date="2017-02" db="EMBL/GenBank/DDBJ databases">
        <title>Delving into the versatile metabolic prowess of the omnipresent phylum Bacteroidetes.</title>
        <authorList>
            <person name="Nobu M.K."/>
            <person name="Mei R."/>
            <person name="Narihiro T."/>
            <person name="Kuroda K."/>
            <person name="Liu W.-T."/>
        </authorList>
    </citation>
    <scope>NUCLEOTIDE SEQUENCE</scope>
    <source>
        <strain evidence="11">ADurb.Bin276</strain>
    </source>
</reference>
<dbReference type="InterPro" id="IPR038076">
    <property type="entry name" value="MgtE_N_sf"/>
</dbReference>
<accession>A0A1V5SYL4</accession>
<keyword evidence="3 9" id="KW-0813">Transport</keyword>
<dbReference type="GO" id="GO:0046872">
    <property type="term" value="F:metal ion binding"/>
    <property type="evidence" value="ECO:0007669"/>
    <property type="project" value="UniProtKB-KW"/>
</dbReference>
<comment type="similarity">
    <text evidence="2 9">Belongs to the SLC41A transporter family.</text>
</comment>
<dbReference type="InterPro" id="IPR006669">
    <property type="entry name" value="MgtE_transporter"/>
</dbReference>
<evidence type="ECO:0000256" key="4">
    <source>
        <dbReference type="ARBA" id="ARBA00022692"/>
    </source>
</evidence>
<feature type="transmembrane region" description="Helical" evidence="9">
    <location>
        <begin position="356"/>
        <end position="383"/>
    </location>
</feature>
<dbReference type="Pfam" id="PF00571">
    <property type="entry name" value="CBS"/>
    <property type="match status" value="2"/>
</dbReference>
<evidence type="ECO:0000256" key="1">
    <source>
        <dbReference type="ARBA" id="ARBA00004141"/>
    </source>
</evidence>
<dbReference type="SMART" id="SM00924">
    <property type="entry name" value="MgtE_N"/>
    <property type="match status" value="1"/>
</dbReference>
<dbReference type="PANTHER" id="PTHR43773:SF1">
    <property type="entry name" value="MAGNESIUM TRANSPORTER MGTE"/>
    <property type="match status" value="1"/>
</dbReference>
<gene>
    <name evidence="11" type="ORF">BWY41_00909</name>
</gene>
<dbReference type="EMBL" id="MWBQ01000059">
    <property type="protein sequence ID" value="OQA59062.1"/>
    <property type="molecule type" value="Genomic_DNA"/>
</dbReference>
<dbReference type="SUPFAM" id="SSF54631">
    <property type="entry name" value="CBS-domain pair"/>
    <property type="match status" value="1"/>
</dbReference>
<keyword evidence="5 9" id="KW-0460">Magnesium</keyword>
<evidence type="ECO:0000256" key="8">
    <source>
        <dbReference type="PROSITE-ProRule" id="PRU00703"/>
    </source>
</evidence>
<dbReference type="SMART" id="SM00116">
    <property type="entry name" value="CBS"/>
    <property type="match status" value="1"/>
</dbReference>
<dbReference type="PANTHER" id="PTHR43773">
    <property type="entry name" value="MAGNESIUM TRANSPORTER MGTE"/>
    <property type="match status" value="1"/>
</dbReference>
<comment type="subunit">
    <text evidence="9">Homodimer.</text>
</comment>
<name>A0A1V5SYL4_9BACT</name>
<dbReference type="InterPro" id="IPR006667">
    <property type="entry name" value="SLC41_membr_dom"/>
</dbReference>
<dbReference type="InterPro" id="IPR036739">
    <property type="entry name" value="SLC41_membr_dom_sf"/>
</dbReference>
<comment type="caution">
    <text evidence="11">The sequence shown here is derived from an EMBL/GenBank/DDBJ whole genome shotgun (WGS) entry which is preliminary data.</text>
</comment>
<evidence type="ECO:0000256" key="6">
    <source>
        <dbReference type="ARBA" id="ARBA00022989"/>
    </source>
</evidence>
<keyword evidence="9" id="KW-1003">Cell membrane</keyword>
<evidence type="ECO:0000256" key="5">
    <source>
        <dbReference type="ARBA" id="ARBA00022842"/>
    </source>
</evidence>